<reference evidence="1 2" key="1">
    <citation type="submission" date="2018-08" db="EMBL/GenBank/DDBJ databases">
        <title>Muricauda nanhaiensis sp. nov., isolated from seawater of the South China Sea.</title>
        <authorList>
            <person name="Dang Y."/>
        </authorList>
    </citation>
    <scope>NUCLEOTIDE SEQUENCE [LARGE SCALE GENOMIC DNA]</scope>
    <source>
        <strain evidence="1 2">SM1704</strain>
    </source>
</reference>
<gene>
    <name evidence="1" type="ORF">DX873_18555</name>
</gene>
<keyword evidence="2" id="KW-1185">Reference proteome</keyword>
<dbReference type="EMBL" id="QTJX01000010">
    <property type="protein sequence ID" value="RDY57561.1"/>
    <property type="molecule type" value="Genomic_DNA"/>
</dbReference>
<comment type="caution">
    <text evidence="1">The sequence shown here is derived from an EMBL/GenBank/DDBJ whole genome shotgun (WGS) entry which is preliminary data.</text>
</comment>
<evidence type="ECO:0000313" key="1">
    <source>
        <dbReference type="EMBL" id="RDY57561.1"/>
    </source>
</evidence>
<dbReference type="Proteomes" id="UP000261828">
    <property type="component" value="Unassembled WGS sequence"/>
</dbReference>
<proteinExistence type="predicted"/>
<accession>A0A371JKW3</accession>
<evidence type="ECO:0000313" key="2">
    <source>
        <dbReference type="Proteomes" id="UP000261828"/>
    </source>
</evidence>
<sequence length="68" mass="7971">MQTEKILVQSLLRQTEPKDLRKSLKEMMLECLTAEGSCDHTYRSLIVADYIILDDFLKELSNLKKQRV</sequence>
<dbReference type="RefSeq" id="WP_116185996.1">
    <property type="nucleotide sequence ID" value="NZ_QTJX01000010.1"/>
</dbReference>
<name>A0A371JKW3_9FLAO</name>
<protein>
    <submittedName>
        <fullName evidence="1">Uncharacterized protein</fullName>
    </submittedName>
</protein>
<dbReference type="AlphaFoldDB" id="A0A371JKW3"/>
<organism evidence="1 2">
    <name type="scientific">Flagellimonas nanhaiensis</name>
    <dbReference type="NCBI Taxonomy" id="2292706"/>
    <lineage>
        <taxon>Bacteria</taxon>
        <taxon>Pseudomonadati</taxon>
        <taxon>Bacteroidota</taxon>
        <taxon>Flavobacteriia</taxon>
        <taxon>Flavobacteriales</taxon>
        <taxon>Flavobacteriaceae</taxon>
        <taxon>Flagellimonas</taxon>
    </lineage>
</organism>